<sequence length="713" mass="81947">MLVSSKKCGSRKHDDADPQLSNSLGLFVDQAKYSLFLASNKDQNEISRCSSFSSIEQANGKRHKGCRSQGIGATSCSRHEYYLCLGDLLKGEAYSPMDYILLTVLASTLLMFVTISYDIACQYYCNFFPRMETMPEGLQIPSWCTLRFRIPKLHLVGHIPICRPRFSFNYTPKSGVTDGEGVERQWSWLNSIAPSVSMMRAGGRWDALNDFCNYWNWSKTVGLRTSLKKKMVSAIPWAIIHHRAFEAFTKGLRVNHSDFVSEWEKQVSAWELNPHDMSVPCPFDLPESEQTLAKLRKEYAKRKRSAAKEVEGSNDDDQGPLESREDLMLHLIEAERYQQLLNRDVNTKSKGLTKEKNIHTRRTSLIRRISHIRETQSTYMPFVTRLLQEMPNVDRSTPEKLPLFFPSSLDAARREKVPELCKIEEEIREAQCGELLSKLRAQLRTRQVAYMHTSRTAIGHKHWTESRELQQTIELRIVLLRAQYENARKHCLALRGPGDWQNVYRELKGSDVRSISERALSQEEKAVLRAAQLQAGVSVEEVNEMLDDDISNIPTVTFDPILALGQSKRTLSWIWYTASGSEVLEDNVNESLRVEWCKARARAQRYREELELIDEEMGRAIAFTQSRADWWLKQIGLRQSVTAEVRDGLEAYGREQSAIEKERAMVWEEEWLPVRIRARGVIAYLDGTGEIPAGSLNVELEDEDNEYELDDDE</sequence>
<evidence type="ECO:0000313" key="2">
    <source>
        <dbReference type="EMBL" id="KAE9385880.1"/>
    </source>
</evidence>
<dbReference type="PANTHER" id="PTHR33096">
    <property type="entry name" value="CXC2 DOMAIN-CONTAINING PROTEIN"/>
    <property type="match status" value="1"/>
</dbReference>
<organism evidence="2 3">
    <name type="scientific">Gymnopus androsaceus JB14</name>
    <dbReference type="NCBI Taxonomy" id="1447944"/>
    <lineage>
        <taxon>Eukaryota</taxon>
        <taxon>Fungi</taxon>
        <taxon>Dikarya</taxon>
        <taxon>Basidiomycota</taxon>
        <taxon>Agaricomycotina</taxon>
        <taxon>Agaricomycetes</taxon>
        <taxon>Agaricomycetidae</taxon>
        <taxon>Agaricales</taxon>
        <taxon>Marasmiineae</taxon>
        <taxon>Omphalotaceae</taxon>
        <taxon>Gymnopus</taxon>
    </lineage>
</organism>
<name>A0A6A4GKE9_9AGAR</name>
<reference evidence="2" key="1">
    <citation type="journal article" date="2019" name="Environ. Microbiol.">
        <title>Fungal ecological strategies reflected in gene transcription - a case study of two litter decomposers.</title>
        <authorList>
            <person name="Barbi F."/>
            <person name="Kohler A."/>
            <person name="Barry K."/>
            <person name="Baskaran P."/>
            <person name="Daum C."/>
            <person name="Fauchery L."/>
            <person name="Ihrmark K."/>
            <person name="Kuo A."/>
            <person name="LaButti K."/>
            <person name="Lipzen A."/>
            <person name="Morin E."/>
            <person name="Grigoriev I.V."/>
            <person name="Henrissat B."/>
            <person name="Lindahl B."/>
            <person name="Martin F."/>
        </authorList>
    </citation>
    <scope>NUCLEOTIDE SEQUENCE</scope>
    <source>
        <strain evidence="2">JB14</strain>
    </source>
</reference>
<dbReference type="PANTHER" id="PTHR33096:SF1">
    <property type="entry name" value="CXC1-LIKE CYSTEINE CLUSTER ASSOCIATED WITH KDZ TRANSPOSASES DOMAIN-CONTAINING PROTEIN"/>
    <property type="match status" value="1"/>
</dbReference>
<proteinExistence type="predicted"/>
<dbReference type="Proteomes" id="UP000799118">
    <property type="component" value="Unassembled WGS sequence"/>
</dbReference>
<dbReference type="EMBL" id="ML769936">
    <property type="protein sequence ID" value="KAE9385880.1"/>
    <property type="molecule type" value="Genomic_DNA"/>
</dbReference>
<keyword evidence="1" id="KW-0472">Membrane</keyword>
<evidence type="ECO:0000313" key="3">
    <source>
        <dbReference type="Proteomes" id="UP000799118"/>
    </source>
</evidence>
<dbReference type="AlphaFoldDB" id="A0A6A4GKE9"/>
<dbReference type="InterPro" id="IPR040521">
    <property type="entry name" value="KDZ"/>
</dbReference>
<protein>
    <recommendedName>
        <fullName evidence="4">CxC1-like cysteine cluster associated with KDZ transposases domain-containing protein</fullName>
    </recommendedName>
</protein>
<accession>A0A6A4GKE9</accession>
<evidence type="ECO:0008006" key="4">
    <source>
        <dbReference type="Google" id="ProtNLM"/>
    </source>
</evidence>
<keyword evidence="1" id="KW-0812">Transmembrane</keyword>
<evidence type="ECO:0000256" key="1">
    <source>
        <dbReference type="SAM" id="Phobius"/>
    </source>
</evidence>
<feature type="transmembrane region" description="Helical" evidence="1">
    <location>
        <begin position="99"/>
        <end position="120"/>
    </location>
</feature>
<dbReference type="OrthoDB" id="2682806at2759"/>
<dbReference type="Pfam" id="PF18758">
    <property type="entry name" value="KDZ"/>
    <property type="match status" value="1"/>
</dbReference>
<gene>
    <name evidence="2" type="ORF">BT96DRAFT_1006633</name>
</gene>
<keyword evidence="3" id="KW-1185">Reference proteome</keyword>
<keyword evidence="1" id="KW-1133">Transmembrane helix</keyword>